<dbReference type="Pfam" id="PF00805">
    <property type="entry name" value="Pentapeptide"/>
    <property type="match status" value="2"/>
</dbReference>
<gene>
    <name evidence="2" type="ORF">Lalb_Chr08g0240071</name>
</gene>
<dbReference type="Proteomes" id="UP000447434">
    <property type="component" value="Chromosome 8"/>
</dbReference>
<accession>A0A6A5MCL9</accession>
<keyword evidence="3" id="KW-1185">Reference proteome</keyword>
<dbReference type="InterPro" id="IPR001646">
    <property type="entry name" value="5peptide_repeat"/>
</dbReference>
<evidence type="ECO:0000313" key="3">
    <source>
        <dbReference type="Proteomes" id="UP000447434"/>
    </source>
</evidence>
<organism evidence="2 3">
    <name type="scientific">Lupinus albus</name>
    <name type="common">White lupine</name>
    <name type="synonym">Lupinus termis</name>
    <dbReference type="NCBI Taxonomy" id="3870"/>
    <lineage>
        <taxon>Eukaryota</taxon>
        <taxon>Viridiplantae</taxon>
        <taxon>Streptophyta</taxon>
        <taxon>Embryophyta</taxon>
        <taxon>Tracheophyta</taxon>
        <taxon>Spermatophyta</taxon>
        <taxon>Magnoliopsida</taxon>
        <taxon>eudicotyledons</taxon>
        <taxon>Gunneridae</taxon>
        <taxon>Pentapetalae</taxon>
        <taxon>rosids</taxon>
        <taxon>fabids</taxon>
        <taxon>Fabales</taxon>
        <taxon>Fabaceae</taxon>
        <taxon>Papilionoideae</taxon>
        <taxon>50 kb inversion clade</taxon>
        <taxon>genistoids sensu lato</taxon>
        <taxon>core genistoids</taxon>
        <taxon>Genisteae</taxon>
        <taxon>Lupinus</taxon>
    </lineage>
</organism>
<evidence type="ECO:0000313" key="2">
    <source>
        <dbReference type="EMBL" id="KAE9608852.1"/>
    </source>
</evidence>
<sequence length="238" mass="25487">MANVSIPLPQHGFSIHYSSTKRLCFKTSPSILRVSSYGVGELDESGNKSELFNFNGIKGVACGILAACVVNSAAFPVTAAGQRLPPLSTDPDRCERAFVGNTIGQANGVYDKPLDLRLCDFTNEKTNLKGKTLSAALMSDAKFDGADMTEVVMSKAYAVGASFKGVDFSNAVLDRVNFGKADLQGAVFKNTVLSGSTFEDAKLEGVDFEDTIIGYVDLQKLCLNKTINDETRAELGCR</sequence>
<dbReference type="PANTHER" id="PTHR47485">
    <property type="entry name" value="THYLAKOID LUMENAL 17.4 KDA PROTEIN, CHLOROPLASTIC"/>
    <property type="match status" value="1"/>
</dbReference>
<keyword evidence="1" id="KW-0677">Repeat</keyword>
<protein>
    <submittedName>
        <fullName evidence="2">Putative pentapeptide</fullName>
    </submittedName>
</protein>
<evidence type="ECO:0000256" key="1">
    <source>
        <dbReference type="ARBA" id="ARBA00022737"/>
    </source>
</evidence>
<reference evidence="3" key="1">
    <citation type="journal article" date="2020" name="Nat. Commun.">
        <title>Genome sequence of the cluster root forming white lupin.</title>
        <authorList>
            <person name="Hufnagel B."/>
            <person name="Marques A."/>
            <person name="Soriano A."/>
            <person name="Marques L."/>
            <person name="Divol F."/>
            <person name="Doumas P."/>
            <person name="Sallet E."/>
            <person name="Mancinotti D."/>
            <person name="Carrere S."/>
            <person name="Marande W."/>
            <person name="Arribat S."/>
            <person name="Keller J."/>
            <person name="Huneau C."/>
            <person name="Blein T."/>
            <person name="Aime D."/>
            <person name="Laguerre M."/>
            <person name="Taylor J."/>
            <person name="Schubert V."/>
            <person name="Nelson M."/>
            <person name="Geu-Flores F."/>
            <person name="Crespi M."/>
            <person name="Gallardo-Guerrero K."/>
            <person name="Delaux P.-M."/>
            <person name="Salse J."/>
            <person name="Berges H."/>
            <person name="Guyot R."/>
            <person name="Gouzy J."/>
            <person name="Peret B."/>
        </authorList>
    </citation>
    <scope>NUCLEOTIDE SEQUENCE [LARGE SCALE GENOMIC DNA]</scope>
    <source>
        <strain evidence="3">cv. Amiga</strain>
    </source>
</reference>
<name>A0A6A5MCL9_LUPAL</name>
<comment type="caution">
    <text evidence="2">The sequence shown here is derived from an EMBL/GenBank/DDBJ whole genome shotgun (WGS) entry which is preliminary data.</text>
</comment>
<dbReference type="Gene3D" id="2.160.20.80">
    <property type="entry name" value="E3 ubiquitin-protein ligase SopA"/>
    <property type="match status" value="1"/>
</dbReference>
<proteinExistence type="predicted"/>
<dbReference type="AlphaFoldDB" id="A0A6A5MCL9"/>
<dbReference type="EMBL" id="WOCE01000008">
    <property type="protein sequence ID" value="KAE9608852.1"/>
    <property type="molecule type" value="Genomic_DNA"/>
</dbReference>
<dbReference type="OrthoDB" id="9989223at2759"/>
<dbReference type="SUPFAM" id="SSF141571">
    <property type="entry name" value="Pentapeptide repeat-like"/>
    <property type="match status" value="1"/>
</dbReference>
<dbReference type="PANTHER" id="PTHR47485:SF1">
    <property type="entry name" value="THYLAKOID LUMENAL 17.4 KDA PROTEIN, CHLOROPLASTIC"/>
    <property type="match status" value="1"/>
</dbReference>